<feature type="transmembrane region" description="Helical" evidence="1">
    <location>
        <begin position="171"/>
        <end position="192"/>
    </location>
</feature>
<organism evidence="3 4">
    <name type="scientific">Faunimonas pinastri</name>
    <dbReference type="NCBI Taxonomy" id="1855383"/>
    <lineage>
        <taxon>Bacteria</taxon>
        <taxon>Pseudomonadati</taxon>
        <taxon>Pseudomonadota</taxon>
        <taxon>Alphaproteobacteria</taxon>
        <taxon>Hyphomicrobiales</taxon>
        <taxon>Afifellaceae</taxon>
        <taxon>Faunimonas</taxon>
    </lineage>
</organism>
<keyword evidence="1" id="KW-0472">Membrane</keyword>
<dbReference type="PANTHER" id="PTHR42709">
    <property type="entry name" value="ALKALINE PHOSPHATASE LIKE PROTEIN"/>
    <property type="match status" value="1"/>
</dbReference>
<dbReference type="STRING" id="1855383.SAMN05216548_104270"/>
<reference evidence="3 4" key="1">
    <citation type="submission" date="2016-10" db="EMBL/GenBank/DDBJ databases">
        <authorList>
            <person name="de Groot N.N."/>
        </authorList>
    </citation>
    <scope>NUCLEOTIDE SEQUENCE [LARGE SCALE GENOMIC DNA]</scope>
    <source>
        <strain evidence="3 4">A52C2</strain>
    </source>
</reference>
<dbReference type="PANTHER" id="PTHR42709:SF11">
    <property type="entry name" value="DEDA FAMILY PROTEIN"/>
    <property type="match status" value="1"/>
</dbReference>
<feature type="domain" description="VTT" evidence="2">
    <location>
        <begin position="51"/>
        <end position="154"/>
    </location>
</feature>
<name>A0A1H9G0P9_9HYPH</name>
<feature type="transmembrane region" description="Helical" evidence="1">
    <location>
        <begin position="54"/>
        <end position="78"/>
    </location>
</feature>
<proteinExistence type="predicted"/>
<dbReference type="AlphaFoldDB" id="A0A1H9G0P9"/>
<gene>
    <name evidence="3" type="ORF">SAMN05216548_104270</name>
</gene>
<evidence type="ECO:0000313" key="3">
    <source>
        <dbReference type="EMBL" id="SEQ43710.1"/>
    </source>
</evidence>
<dbReference type="OrthoDB" id="9810270at2"/>
<dbReference type="InterPro" id="IPR051311">
    <property type="entry name" value="DedA_domain"/>
</dbReference>
<dbReference type="Proteomes" id="UP000199647">
    <property type="component" value="Unassembled WGS sequence"/>
</dbReference>
<dbReference type="GO" id="GO:0005886">
    <property type="term" value="C:plasma membrane"/>
    <property type="evidence" value="ECO:0007669"/>
    <property type="project" value="TreeGrafter"/>
</dbReference>
<dbReference type="RefSeq" id="WP_092496125.1">
    <property type="nucleotide sequence ID" value="NZ_FOFG01000004.1"/>
</dbReference>
<keyword evidence="1" id="KW-1133">Transmembrane helix</keyword>
<dbReference type="Pfam" id="PF09335">
    <property type="entry name" value="VTT_dom"/>
    <property type="match status" value="1"/>
</dbReference>
<keyword evidence="1" id="KW-0812">Transmembrane</keyword>
<accession>A0A1H9G0P9</accession>
<dbReference type="InterPro" id="IPR032816">
    <property type="entry name" value="VTT_dom"/>
</dbReference>
<dbReference type="EMBL" id="FOFG01000004">
    <property type="protein sequence ID" value="SEQ43710.1"/>
    <property type="molecule type" value="Genomic_DNA"/>
</dbReference>
<keyword evidence="4" id="KW-1185">Reference proteome</keyword>
<sequence>MLRPLYDWTMRLASTRNAPAVLAVVSFAESSVFPIPPDPLLVPMVLARRDRAWFFAAISTVASVLGGIVGYAIGALLFDTLGGWLIRVYGLGDSMETFRAAYNQYGALIILLKGFTPIPFKLVTIASGFAGYDLIPFILLSAVTRGARFFLTAALLRAYGDSIRIFIEKRLGLVTAGFLIVVVGGLLAVKFLA</sequence>
<evidence type="ECO:0000313" key="4">
    <source>
        <dbReference type="Proteomes" id="UP000199647"/>
    </source>
</evidence>
<evidence type="ECO:0000259" key="2">
    <source>
        <dbReference type="Pfam" id="PF09335"/>
    </source>
</evidence>
<protein>
    <submittedName>
        <fullName evidence="3">Membrane protein YqaA, SNARE-associated domain</fullName>
    </submittedName>
</protein>
<evidence type="ECO:0000256" key="1">
    <source>
        <dbReference type="SAM" id="Phobius"/>
    </source>
</evidence>